<dbReference type="Gene3D" id="1.10.8.10">
    <property type="entry name" value="DNA helicase RuvA subunit, C-terminal domain"/>
    <property type="match status" value="1"/>
</dbReference>
<keyword evidence="2 6" id="KW-0227">DNA damage</keyword>
<gene>
    <name evidence="6" type="primary">ruvA</name>
    <name evidence="8" type="ORF">A2649_00740</name>
</gene>
<dbReference type="Pfam" id="PF01330">
    <property type="entry name" value="RuvA_N"/>
    <property type="match status" value="1"/>
</dbReference>
<dbReference type="NCBIfam" id="TIGR00084">
    <property type="entry name" value="ruvA"/>
    <property type="match status" value="1"/>
</dbReference>
<organism evidence="8 9">
    <name type="scientific">Candidatus Yanofskybacteria bacterium RIFCSPHIGHO2_01_FULL_41_26</name>
    <dbReference type="NCBI Taxonomy" id="1802661"/>
    <lineage>
        <taxon>Bacteria</taxon>
        <taxon>Candidatus Yanofskyibacteriota</taxon>
    </lineage>
</organism>
<keyword evidence="8" id="KW-0067">ATP-binding</keyword>
<keyword evidence="8" id="KW-0378">Hydrolase</keyword>
<evidence type="ECO:0000256" key="3">
    <source>
        <dbReference type="ARBA" id="ARBA00023125"/>
    </source>
</evidence>
<dbReference type="GO" id="GO:0006310">
    <property type="term" value="P:DNA recombination"/>
    <property type="evidence" value="ECO:0007669"/>
    <property type="project" value="UniProtKB-UniRule"/>
</dbReference>
<comment type="domain">
    <text evidence="6">Has three domains with a flexible linker between the domains II and III and assumes an 'L' shape. Domain III is highly mobile and contacts RuvB.</text>
</comment>
<dbReference type="SUPFAM" id="SSF46929">
    <property type="entry name" value="DNA helicase RuvA subunit, C-terminal domain"/>
    <property type="match status" value="1"/>
</dbReference>
<dbReference type="InterPro" id="IPR000085">
    <property type="entry name" value="RuvA"/>
</dbReference>
<dbReference type="Pfam" id="PF07499">
    <property type="entry name" value="RuvA_C"/>
    <property type="match status" value="1"/>
</dbReference>
<proteinExistence type="inferred from homology"/>
<evidence type="ECO:0000256" key="2">
    <source>
        <dbReference type="ARBA" id="ARBA00022763"/>
    </source>
</evidence>
<keyword evidence="8" id="KW-0347">Helicase</keyword>
<dbReference type="InterPro" id="IPR003583">
    <property type="entry name" value="Hlx-hairpin-Hlx_DNA-bd_motif"/>
</dbReference>
<feature type="region of interest" description="Domain III" evidence="6">
    <location>
        <begin position="142"/>
        <end position="193"/>
    </location>
</feature>
<protein>
    <recommendedName>
        <fullName evidence="6">Holliday junction branch migration complex subunit RuvA</fullName>
    </recommendedName>
</protein>
<dbReference type="GO" id="GO:0009378">
    <property type="term" value="F:four-way junction helicase activity"/>
    <property type="evidence" value="ECO:0007669"/>
    <property type="project" value="InterPro"/>
</dbReference>
<reference evidence="8 9" key="1">
    <citation type="journal article" date="2016" name="Nat. Commun.">
        <title>Thousands of microbial genomes shed light on interconnected biogeochemical processes in an aquifer system.</title>
        <authorList>
            <person name="Anantharaman K."/>
            <person name="Brown C.T."/>
            <person name="Hug L.A."/>
            <person name="Sharon I."/>
            <person name="Castelle C.J."/>
            <person name="Probst A.J."/>
            <person name="Thomas B.C."/>
            <person name="Singh A."/>
            <person name="Wilkins M.J."/>
            <person name="Karaoz U."/>
            <person name="Brodie E.L."/>
            <person name="Williams K.H."/>
            <person name="Hubbard S.S."/>
            <person name="Banfield J.F."/>
        </authorList>
    </citation>
    <scope>NUCLEOTIDE SEQUENCE [LARGE SCALE GENOMIC DNA]</scope>
</reference>
<dbReference type="SUPFAM" id="SSF47781">
    <property type="entry name" value="RuvA domain 2-like"/>
    <property type="match status" value="1"/>
</dbReference>
<dbReference type="AlphaFoldDB" id="A0A1F8EF44"/>
<dbReference type="GO" id="GO:0005524">
    <property type="term" value="F:ATP binding"/>
    <property type="evidence" value="ECO:0007669"/>
    <property type="project" value="InterPro"/>
</dbReference>
<evidence type="ECO:0000313" key="8">
    <source>
        <dbReference type="EMBL" id="OGM98698.1"/>
    </source>
</evidence>
<evidence type="ECO:0000256" key="5">
    <source>
        <dbReference type="ARBA" id="ARBA00023204"/>
    </source>
</evidence>
<dbReference type="Proteomes" id="UP000176893">
    <property type="component" value="Unassembled WGS sequence"/>
</dbReference>
<dbReference type="GO" id="GO:0006281">
    <property type="term" value="P:DNA repair"/>
    <property type="evidence" value="ECO:0007669"/>
    <property type="project" value="UniProtKB-UniRule"/>
</dbReference>
<name>A0A1F8EF44_9BACT</name>
<evidence type="ECO:0000256" key="4">
    <source>
        <dbReference type="ARBA" id="ARBA00023172"/>
    </source>
</evidence>
<keyword evidence="1 6" id="KW-0963">Cytoplasm</keyword>
<dbReference type="InterPro" id="IPR036267">
    <property type="entry name" value="RuvA_C_sf"/>
</dbReference>
<comment type="similarity">
    <text evidence="6">Belongs to the RuvA family.</text>
</comment>
<dbReference type="InterPro" id="IPR010994">
    <property type="entry name" value="RuvA_2-like"/>
</dbReference>
<keyword evidence="5 6" id="KW-0234">DNA repair</keyword>
<dbReference type="GO" id="GO:0000400">
    <property type="term" value="F:four-way junction DNA binding"/>
    <property type="evidence" value="ECO:0007669"/>
    <property type="project" value="UniProtKB-UniRule"/>
</dbReference>
<evidence type="ECO:0000259" key="7">
    <source>
        <dbReference type="SMART" id="SM00278"/>
    </source>
</evidence>
<dbReference type="Gene3D" id="2.40.50.140">
    <property type="entry name" value="Nucleic acid-binding proteins"/>
    <property type="match status" value="1"/>
</dbReference>
<evidence type="ECO:0000256" key="6">
    <source>
        <dbReference type="HAMAP-Rule" id="MF_00031"/>
    </source>
</evidence>
<keyword evidence="4 6" id="KW-0233">DNA recombination</keyword>
<dbReference type="EMBL" id="MGJB01000010">
    <property type="protein sequence ID" value="OGM98698.1"/>
    <property type="molecule type" value="Genomic_DNA"/>
</dbReference>
<keyword evidence="8" id="KW-0547">Nucleotide-binding</keyword>
<dbReference type="GO" id="GO:0009379">
    <property type="term" value="C:Holliday junction helicase complex"/>
    <property type="evidence" value="ECO:0007669"/>
    <property type="project" value="InterPro"/>
</dbReference>
<comment type="function">
    <text evidence="6">The RuvA-RuvB-RuvC complex processes Holliday junction (HJ) DNA during genetic recombination and DNA repair, while the RuvA-RuvB complex plays an important role in the rescue of blocked DNA replication forks via replication fork reversal (RFR). RuvA specifically binds to HJ cruciform DNA, conferring on it an open structure. The RuvB hexamer acts as an ATP-dependent pump, pulling dsDNA into and through the RuvAB complex. HJ branch migration allows RuvC to scan DNA until it finds its consensus sequence, where it cleaves and resolves the cruciform DNA.</text>
</comment>
<accession>A0A1F8EF44</accession>
<dbReference type="InterPro" id="IPR012340">
    <property type="entry name" value="NA-bd_OB-fold"/>
</dbReference>
<dbReference type="InterPro" id="IPR013849">
    <property type="entry name" value="DNA_helicase_Holl-junc_RuvA_I"/>
</dbReference>
<dbReference type="Gene3D" id="1.10.150.20">
    <property type="entry name" value="5' to 3' exonuclease, C-terminal subdomain"/>
    <property type="match status" value="1"/>
</dbReference>
<dbReference type="STRING" id="1802661.A2649_00740"/>
<comment type="caution">
    <text evidence="8">The sequence shown here is derived from an EMBL/GenBank/DDBJ whole genome shotgun (WGS) entry which is preliminary data.</text>
</comment>
<dbReference type="GO" id="GO:0005737">
    <property type="term" value="C:cytoplasm"/>
    <property type="evidence" value="ECO:0007669"/>
    <property type="project" value="UniProtKB-SubCell"/>
</dbReference>
<dbReference type="InterPro" id="IPR011114">
    <property type="entry name" value="RuvA_C"/>
</dbReference>
<feature type="domain" description="Helix-hairpin-helix DNA-binding motif class 1" evidence="7">
    <location>
        <begin position="74"/>
        <end position="93"/>
    </location>
</feature>
<comment type="subcellular location">
    <subcellularLocation>
        <location evidence="6">Cytoplasm</location>
    </subcellularLocation>
</comment>
<comment type="subunit">
    <text evidence="6">Homotetramer. Forms an RuvA(8)-RuvB(12)-Holliday junction (HJ) complex. HJ DNA is sandwiched between 2 RuvA tetramers; dsDNA enters through RuvA and exits via RuvB. An RuvB hexamer assembles on each DNA strand where it exits the tetramer. Each RuvB hexamer is contacted by two RuvA subunits (via domain III) on 2 adjacent RuvB subunits; this complex drives branch migration. In the full resolvosome a probable DNA-RuvA(4)-RuvB(12)-RuvC(2) complex forms which resolves the HJ.</text>
</comment>
<evidence type="ECO:0000256" key="1">
    <source>
        <dbReference type="ARBA" id="ARBA00022490"/>
    </source>
</evidence>
<dbReference type="SMART" id="SM00278">
    <property type="entry name" value="HhH1"/>
    <property type="match status" value="2"/>
</dbReference>
<dbReference type="GO" id="GO:0048476">
    <property type="term" value="C:Holliday junction resolvase complex"/>
    <property type="evidence" value="ECO:0007669"/>
    <property type="project" value="UniProtKB-UniRule"/>
</dbReference>
<dbReference type="CDD" id="cd14332">
    <property type="entry name" value="UBA_RuvA_C"/>
    <property type="match status" value="1"/>
</dbReference>
<comment type="caution">
    <text evidence="6">Lacks conserved residue(s) required for the propagation of feature annotation.</text>
</comment>
<dbReference type="Pfam" id="PF14520">
    <property type="entry name" value="HHH_5"/>
    <property type="match status" value="1"/>
</dbReference>
<dbReference type="SUPFAM" id="SSF50249">
    <property type="entry name" value="Nucleic acid-binding proteins"/>
    <property type="match status" value="1"/>
</dbReference>
<evidence type="ECO:0000313" key="9">
    <source>
        <dbReference type="Proteomes" id="UP000176893"/>
    </source>
</evidence>
<feature type="domain" description="Helix-hairpin-helix DNA-binding motif class 1" evidence="7">
    <location>
        <begin position="109"/>
        <end position="128"/>
    </location>
</feature>
<dbReference type="HAMAP" id="MF_00031">
    <property type="entry name" value="DNA_HJ_migration_RuvA"/>
    <property type="match status" value="1"/>
</dbReference>
<sequence>MIHFLTGKIITKGENFAVVENSGIGFKIFLTSDAIRKLPDNDSPVKLFCYLYIREETGLELYGFLKEEELNFFGLLNSISGIGPKTALNILAIDRLENIMAAIIENRPDLLTRASGIGQKTAERVILELKSKIKLKTAKILTQKLDLDTEVEEALVGLGYSRRQVREILSKIPSEMTKIEERLREALRFLSKR</sequence>
<keyword evidence="3 6" id="KW-0238">DNA-binding</keyword>